<proteinExistence type="evidence at transcript level"/>
<dbReference type="EMBL" id="KX574595">
    <property type="protein sequence ID" value="AOH73292.1"/>
    <property type="molecule type" value="mRNA"/>
</dbReference>
<sequence length="135" mass="15392">MRTFMLLVLAIVAVTGLKHKAGPILLMEIIDDVKKILNQSSAVNLNQFVRDVFPPVGCSEEHICQAAMVMMNTELSYSMVHRGLFAYVNYSGHLQCNVTASEEHRMDVFLEEIKNCCKEQFFKLLKQPDEKKQVN</sequence>
<protein>
    <submittedName>
        <fullName evidence="2">Interleukin 4/13B</fullName>
    </submittedName>
</protein>
<feature type="signal peptide" evidence="1">
    <location>
        <begin position="1"/>
        <end position="16"/>
    </location>
</feature>
<organism evidence="2">
    <name type="scientific">Carassius auratus</name>
    <name type="common">Goldfish</name>
    <dbReference type="NCBI Taxonomy" id="7957"/>
    <lineage>
        <taxon>Eukaryota</taxon>
        <taxon>Metazoa</taxon>
        <taxon>Chordata</taxon>
        <taxon>Craniata</taxon>
        <taxon>Vertebrata</taxon>
        <taxon>Euteleostomi</taxon>
        <taxon>Actinopterygii</taxon>
        <taxon>Neopterygii</taxon>
        <taxon>Teleostei</taxon>
        <taxon>Ostariophysi</taxon>
        <taxon>Cypriniformes</taxon>
        <taxon>Cyprinidae</taxon>
        <taxon>Cyprininae</taxon>
        <taxon>Carassius</taxon>
    </lineage>
</organism>
<reference evidence="2" key="1">
    <citation type="submission" date="2016-07" db="EMBL/GenBank/DDBJ databases">
        <title>Expression analysis and functional characterization of IL-4/13A and IL-4/13B in goldfish (Carassius auratus L.).</title>
        <authorList>
            <person name="Hodgkinson J.W."/>
            <person name="Belosevic M."/>
            <person name="Fibke C."/>
        </authorList>
    </citation>
    <scope>NUCLEOTIDE SEQUENCE</scope>
</reference>
<keyword evidence="1" id="KW-0732">Signal</keyword>
<accession>A0A1B3Z544</accession>
<evidence type="ECO:0000256" key="1">
    <source>
        <dbReference type="SAM" id="SignalP"/>
    </source>
</evidence>
<gene>
    <name evidence="2" type="primary">IL413B</name>
</gene>
<feature type="chain" id="PRO_5008556056" evidence="1">
    <location>
        <begin position="17"/>
        <end position="135"/>
    </location>
</feature>
<dbReference type="AlphaFoldDB" id="A0A1B3Z544"/>
<name>A0A1B3Z544_CARAU</name>
<evidence type="ECO:0000313" key="2">
    <source>
        <dbReference type="EMBL" id="AOH73292.1"/>
    </source>
</evidence>